<dbReference type="EMBL" id="CAUYUJ010016644">
    <property type="protein sequence ID" value="CAK0867444.1"/>
    <property type="molecule type" value="Genomic_DNA"/>
</dbReference>
<sequence length="373" mass="41958">MAVAASPGLGKRKDPPPETWPTGADGDGRWICFVRHAQALHNVYDENLWTPDNPLTEDGRAQCESAREEWGGKLFAGAELVVSSPMTRALQTADLISGSRGDLNWMVTPMCSEKLSGATCDEGRKKSEVVEELPWMASWNGVAELDDEWWKDDRPPEEERVIAFLDFLEKREEKRIVVVSHGAFLEYIVGYHLHNAHHHLMPVTEFRGIRQRLSRSTFNLGTCMVREYEETPLHDLLKAPLTCFKGIGKRKASLLSSLGVQTVEQLARWKYAKWAESICLLAPEEKEGGRDVSHTARRININKALDKEWEGWAMSFLLEAPPSAFEGLSEKHNPTFKALGISNIQDFGQWNVFKWARALAGTLSEVESLDGQS</sequence>
<dbReference type="Pfam" id="PF00300">
    <property type="entry name" value="His_Phos_1"/>
    <property type="match status" value="1"/>
</dbReference>
<proteinExistence type="predicted"/>
<dbReference type="SMART" id="SM00855">
    <property type="entry name" value="PGAM"/>
    <property type="match status" value="1"/>
</dbReference>
<feature type="region of interest" description="Disordered" evidence="1">
    <location>
        <begin position="1"/>
        <end position="25"/>
    </location>
</feature>
<reference evidence="2" key="1">
    <citation type="submission" date="2023-10" db="EMBL/GenBank/DDBJ databases">
        <authorList>
            <person name="Chen Y."/>
            <person name="Shah S."/>
            <person name="Dougan E. K."/>
            <person name="Thang M."/>
            <person name="Chan C."/>
        </authorList>
    </citation>
    <scope>NUCLEOTIDE SEQUENCE [LARGE SCALE GENOMIC DNA]</scope>
</reference>
<accession>A0ABN9V4I7</accession>
<evidence type="ECO:0008006" key="4">
    <source>
        <dbReference type="Google" id="ProtNLM"/>
    </source>
</evidence>
<dbReference type="SUPFAM" id="SSF53254">
    <property type="entry name" value="Phosphoglycerate mutase-like"/>
    <property type="match status" value="1"/>
</dbReference>
<organism evidence="2 3">
    <name type="scientific">Prorocentrum cordatum</name>
    <dbReference type="NCBI Taxonomy" id="2364126"/>
    <lineage>
        <taxon>Eukaryota</taxon>
        <taxon>Sar</taxon>
        <taxon>Alveolata</taxon>
        <taxon>Dinophyceae</taxon>
        <taxon>Prorocentrales</taxon>
        <taxon>Prorocentraceae</taxon>
        <taxon>Prorocentrum</taxon>
    </lineage>
</organism>
<dbReference type="InterPro" id="IPR013078">
    <property type="entry name" value="His_Pase_superF_clade-1"/>
</dbReference>
<gene>
    <name evidence="2" type="ORF">PCOR1329_LOCUS54378</name>
</gene>
<dbReference type="PANTHER" id="PTHR48100">
    <property type="entry name" value="BROAD-SPECIFICITY PHOSPHATASE YOR283W-RELATED"/>
    <property type="match status" value="1"/>
</dbReference>
<protein>
    <recommendedName>
        <fullName evidence="4">Phosphoglycerate mutase-like protein</fullName>
    </recommendedName>
</protein>
<evidence type="ECO:0000313" key="3">
    <source>
        <dbReference type="Proteomes" id="UP001189429"/>
    </source>
</evidence>
<dbReference type="InterPro" id="IPR050275">
    <property type="entry name" value="PGM_Phosphatase"/>
</dbReference>
<dbReference type="CDD" id="cd07067">
    <property type="entry name" value="HP_PGM_like"/>
    <property type="match status" value="1"/>
</dbReference>
<dbReference type="PANTHER" id="PTHR48100:SF1">
    <property type="entry name" value="HISTIDINE PHOSPHATASE FAMILY PROTEIN-RELATED"/>
    <property type="match status" value="1"/>
</dbReference>
<dbReference type="Proteomes" id="UP001189429">
    <property type="component" value="Unassembled WGS sequence"/>
</dbReference>
<dbReference type="Gene3D" id="3.40.50.1240">
    <property type="entry name" value="Phosphoglycerate mutase-like"/>
    <property type="match status" value="1"/>
</dbReference>
<name>A0ABN9V4I7_9DINO</name>
<dbReference type="InterPro" id="IPR029033">
    <property type="entry name" value="His_PPase_superfam"/>
</dbReference>
<evidence type="ECO:0000256" key="1">
    <source>
        <dbReference type="SAM" id="MobiDB-lite"/>
    </source>
</evidence>
<evidence type="ECO:0000313" key="2">
    <source>
        <dbReference type="EMBL" id="CAK0867444.1"/>
    </source>
</evidence>
<keyword evidence="3" id="KW-1185">Reference proteome</keyword>
<comment type="caution">
    <text evidence="2">The sequence shown here is derived from an EMBL/GenBank/DDBJ whole genome shotgun (WGS) entry which is preliminary data.</text>
</comment>